<keyword evidence="7 10" id="KW-0648">Protein biosynthesis</keyword>
<dbReference type="InterPro" id="IPR014729">
    <property type="entry name" value="Rossmann-like_a/b/a_fold"/>
</dbReference>
<comment type="function">
    <text evidence="10">Catalyzes the attachment of tyrosine to tRNA(Tyr) in a two-step reaction: tyrosine is first activated by ATP to form Tyr-AMP and then transferred to the acceptor end of tRNA(Tyr).</text>
</comment>
<dbReference type="InterPro" id="IPR002307">
    <property type="entry name" value="Tyr-tRNA-ligase"/>
</dbReference>
<dbReference type="EMBL" id="SLZY01000018">
    <property type="protein sequence ID" value="TCS70037.1"/>
    <property type="molecule type" value="Genomic_DNA"/>
</dbReference>
<feature type="binding site" evidence="10">
    <location>
        <position position="229"/>
    </location>
    <ligand>
        <name>ATP</name>
        <dbReference type="ChEBI" id="CHEBI:30616"/>
    </ligand>
</feature>
<dbReference type="GO" id="GO:0005829">
    <property type="term" value="C:cytosol"/>
    <property type="evidence" value="ECO:0007669"/>
    <property type="project" value="TreeGrafter"/>
</dbReference>
<evidence type="ECO:0000256" key="5">
    <source>
        <dbReference type="ARBA" id="ARBA00022840"/>
    </source>
</evidence>
<dbReference type="NCBIfam" id="TIGR00234">
    <property type="entry name" value="tyrS"/>
    <property type="match status" value="1"/>
</dbReference>
<dbReference type="InterPro" id="IPR036986">
    <property type="entry name" value="S4_RNA-bd_sf"/>
</dbReference>
<keyword evidence="8 10" id="KW-0030">Aminoacyl-tRNA synthetase</keyword>
<feature type="domain" description="RNA-binding S4" evidence="12">
    <location>
        <begin position="337"/>
        <end position="399"/>
    </location>
</feature>
<dbReference type="SMART" id="SM00363">
    <property type="entry name" value="S4"/>
    <property type="match status" value="1"/>
</dbReference>
<dbReference type="Proteomes" id="UP000295135">
    <property type="component" value="Unassembled WGS sequence"/>
</dbReference>
<evidence type="ECO:0000256" key="1">
    <source>
        <dbReference type="ARBA" id="ARBA00011738"/>
    </source>
</evidence>
<dbReference type="Gene3D" id="1.10.240.10">
    <property type="entry name" value="Tyrosyl-Transfer RNA Synthetase"/>
    <property type="match status" value="1"/>
</dbReference>
<evidence type="ECO:0000313" key="14">
    <source>
        <dbReference type="Proteomes" id="UP000295135"/>
    </source>
</evidence>
<reference evidence="13 14" key="1">
    <citation type="submission" date="2019-03" db="EMBL/GenBank/DDBJ databases">
        <title>Genomic Encyclopedia of Type Strains, Phase IV (KMG-IV): sequencing the most valuable type-strain genomes for metagenomic binning, comparative biology and taxonomic classification.</title>
        <authorList>
            <person name="Goeker M."/>
        </authorList>
    </citation>
    <scope>NUCLEOTIDE SEQUENCE [LARGE SCALE GENOMIC DNA]</scope>
    <source>
        <strain evidence="13 14">DSM 103923</strain>
    </source>
</reference>
<feature type="short sequence motif" description="'KMSKS' region" evidence="10">
    <location>
        <begin position="226"/>
        <end position="230"/>
    </location>
</feature>
<dbReference type="Pfam" id="PF01479">
    <property type="entry name" value="S4"/>
    <property type="match status" value="1"/>
</dbReference>
<dbReference type="FunFam" id="3.40.50.620:FF:000061">
    <property type="entry name" value="Tyrosine--tRNA ligase"/>
    <property type="match status" value="1"/>
</dbReference>
<evidence type="ECO:0000256" key="4">
    <source>
        <dbReference type="ARBA" id="ARBA00022741"/>
    </source>
</evidence>
<evidence type="ECO:0000256" key="10">
    <source>
        <dbReference type="HAMAP-Rule" id="MF_02007"/>
    </source>
</evidence>
<dbReference type="FunFam" id="3.10.290.10:FF:000022">
    <property type="entry name" value="Tyrosine--tRNA ligase"/>
    <property type="match status" value="1"/>
</dbReference>
<keyword evidence="5 10" id="KW-0067">ATP-binding</keyword>
<dbReference type="Gene3D" id="3.40.50.620">
    <property type="entry name" value="HUPs"/>
    <property type="match status" value="1"/>
</dbReference>
<dbReference type="RefSeq" id="WP_126462925.1">
    <property type="nucleotide sequence ID" value="NZ_AP018721.1"/>
</dbReference>
<evidence type="ECO:0000256" key="9">
    <source>
        <dbReference type="ARBA" id="ARBA00048248"/>
    </source>
</evidence>
<dbReference type="FunFam" id="1.10.240.10:FF:000006">
    <property type="entry name" value="Tyrosine--tRNA ligase"/>
    <property type="match status" value="1"/>
</dbReference>
<organism evidence="13 14">
    <name type="scientific">Sulfuritortus calidifontis</name>
    <dbReference type="NCBI Taxonomy" id="1914471"/>
    <lineage>
        <taxon>Bacteria</taxon>
        <taxon>Pseudomonadati</taxon>
        <taxon>Pseudomonadota</taxon>
        <taxon>Betaproteobacteria</taxon>
        <taxon>Nitrosomonadales</taxon>
        <taxon>Thiobacillaceae</taxon>
        <taxon>Sulfuritortus</taxon>
    </lineage>
</organism>
<proteinExistence type="inferred from homology"/>
<evidence type="ECO:0000256" key="11">
    <source>
        <dbReference type="PROSITE-ProRule" id="PRU00182"/>
    </source>
</evidence>
<dbReference type="InterPro" id="IPR024108">
    <property type="entry name" value="Tyr-tRNA-ligase_bac_2"/>
</dbReference>
<dbReference type="InterPro" id="IPR002942">
    <property type="entry name" value="S4_RNA-bd"/>
</dbReference>
<dbReference type="GO" id="GO:0004831">
    <property type="term" value="F:tyrosine-tRNA ligase activity"/>
    <property type="evidence" value="ECO:0007669"/>
    <property type="project" value="UniProtKB-UniRule"/>
</dbReference>
<comment type="caution">
    <text evidence="13">The sequence shown here is derived from an EMBL/GenBank/DDBJ whole genome shotgun (WGS) entry which is preliminary data.</text>
</comment>
<feature type="short sequence motif" description="'HIGH' region" evidence="10">
    <location>
        <begin position="42"/>
        <end position="51"/>
    </location>
</feature>
<dbReference type="InterPro" id="IPR001412">
    <property type="entry name" value="aa-tRNA-synth_I_CS"/>
</dbReference>
<dbReference type="PANTHER" id="PTHR11766">
    <property type="entry name" value="TYROSYL-TRNA SYNTHETASE"/>
    <property type="match status" value="1"/>
</dbReference>
<dbReference type="InterPro" id="IPR002305">
    <property type="entry name" value="aa-tRNA-synth_Ic"/>
</dbReference>
<dbReference type="PROSITE" id="PS00178">
    <property type="entry name" value="AA_TRNA_LIGASE_I"/>
    <property type="match status" value="1"/>
</dbReference>
<dbReference type="OrthoDB" id="9804243at2"/>
<dbReference type="PANTHER" id="PTHR11766:SF1">
    <property type="entry name" value="TYROSINE--TRNA LIGASE"/>
    <property type="match status" value="1"/>
</dbReference>
<dbReference type="GO" id="GO:0003723">
    <property type="term" value="F:RNA binding"/>
    <property type="evidence" value="ECO:0007669"/>
    <property type="project" value="UniProtKB-KW"/>
</dbReference>
<keyword evidence="4 10" id="KW-0547">Nucleotide-binding</keyword>
<accession>A0A4R3JUY7</accession>
<keyword evidence="14" id="KW-1185">Reference proteome</keyword>
<evidence type="ECO:0000256" key="7">
    <source>
        <dbReference type="ARBA" id="ARBA00022917"/>
    </source>
</evidence>
<evidence type="ECO:0000313" key="13">
    <source>
        <dbReference type="EMBL" id="TCS70037.1"/>
    </source>
</evidence>
<dbReference type="AlphaFoldDB" id="A0A4R3JUY7"/>
<evidence type="ECO:0000256" key="3">
    <source>
        <dbReference type="ARBA" id="ARBA00022598"/>
    </source>
</evidence>
<keyword evidence="3 10" id="KW-0436">Ligase</keyword>
<dbReference type="PROSITE" id="PS50889">
    <property type="entry name" value="S4"/>
    <property type="match status" value="1"/>
</dbReference>
<dbReference type="CDD" id="cd00805">
    <property type="entry name" value="TyrRS_core"/>
    <property type="match status" value="1"/>
</dbReference>
<dbReference type="EC" id="6.1.1.1" evidence="10"/>
<dbReference type="GO" id="GO:0005524">
    <property type="term" value="F:ATP binding"/>
    <property type="evidence" value="ECO:0007669"/>
    <property type="project" value="UniProtKB-UniRule"/>
</dbReference>
<evidence type="ECO:0000256" key="2">
    <source>
        <dbReference type="ARBA" id="ARBA00022490"/>
    </source>
</evidence>
<dbReference type="Gene3D" id="3.10.290.10">
    <property type="entry name" value="RNA-binding S4 domain"/>
    <property type="match status" value="1"/>
</dbReference>
<evidence type="ECO:0000256" key="8">
    <source>
        <dbReference type="ARBA" id="ARBA00023146"/>
    </source>
</evidence>
<dbReference type="SUPFAM" id="SSF55174">
    <property type="entry name" value="Alpha-L RNA-binding motif"/>
    <property type="match status" value="1"/>
</dbReference>
<dbReference type="SUPFAM" id="SSF52374">
    <property type="entry name" value="Nucleotidylyl transferase"/>
    <property type="match status" value="1"/>
</dbReference>
<dbReference type="CDD" id="cd00165">
    <property type="entry name" value="S4"/>
    <property type="match status" value="1"/>
</dbReference>
<dbReference type="InterPro" id="IPR024088">
    <property type="entry name" value="Tyr-tRNA-ligase_bac-type"/>
</dbReference>
<dbReference type="HAMAP" id="MF_02007">
    <property type="entry name" value="Tyr_tRNA_synth_type2"/>
    <property type="match status" value="1"/>
</dbReference>
<sequence length="399" mass="44117">MPSIEESLEIIKRGCDELLIEAELVAKLKKGKPLRVKAGFDPTAPDLHLGHTVLINKLRQFQELGHEVMFLIGDFTGMIGDPTGKNVTRKPLTRDAVIENARTYEQQIYKILHPEKTLVMFNSSWMGEMNAADLIQLAAKHTVARMLERDDFSKRYAGGQPIAIHEFLYPLIQGYDSVAMKADVELGGTDQKFNLLVGRELQKHYGQEAQVVLTMPILEGLDGVQKMSKSLGNYIGIAEPANEMFGKLMSVSDTLMWRYIELLSFQPLSAVRQWRQEVEAGRNPRDIKVMFAQEIVARFHSQAAAEAALADFEARFRQGAIPDEMPEFTLEATADGLPVVQLLKLAGLVPSTSEAMRQIAGGGVKLDGEKVSDKGLVVARGATVVAQVGKRKFARVTVG</sequence>
<dbReference type="GO" id="GO:0006437">
    <property type="term" value="P:tyrosyl-tRNA aminoacylation"/>
    <property type="evidence" value="ECO:0007669"/>
    <property type="project" value="UniProtKB-UniRule"/>
</dbReference>
<protein>
    <recommendedName>
        <fullName evidence="10">Tyrosine--tRNA ligase</fullName>
        <ecNumber evidence="10">6.1.1.1</ecNumber>
    </recommendedName>
    <alternativeName>
        <fullName evidence="10">Tyrosyl-tRNA synthetase</fullName>
        <shortName evidence="10">TyrRS</shortName>
    </alternativeName>
</protein>
<name>A0A4R3JUY7_9PROT</name>
<comment type="similarity">
    <text evidence="10">Belongs to the class-I aminoacyl-tRNA synthetase family. TyrS type 2 subfamily.</text>
</comment>
<evidence type="ECO:0000259" key="12">
    <source>
        <dbReference type="SMART" id="SM00363"/>
    </source>
</evidence>
<comment type="subunit">
    <text evidence="1 10">Homodimer.</text>
</comment>
<evidence type="ECO:0000256" key="6">
    <source>
        <dbReference type="ARBA" id="ARBA00022884"/>
    </source>
</evidence>
<gene>
    <name evidence="10" type="primary">tyrS</name>
    <name evidence="13" type="ORF">EDC61_11852</name>
</gene>
<comment type="subcellular location">
    <subcellularLocation>
        <location evidence="10">Cytoplasm</location>
    </subcellularLocation>
</comment>
<keyword evidence="2 10" id="KW-0963">Cytoplasm</keyword>
<comment type="catalytic activity">
    <reaction evidence="9 10">
        <text>tRNA(Tyr) + L-tyrosine + ATP = L-tyrosyl-tRNA(Tyr) + AMP + diphosphate + H(+)</text>
        <dbReference type="Rhea" id="RHEA:10220"/>
        <dbReference type="Rhea" id="RHEA-COMP:9706"/>
        <dbReference type="Rhea" id="RHEA-COMP:9707"/>
        <dbReference type="ChEBI" id="CHEBI:15378"/>
        <dbReference type="ChEBI" id="CHEBI:30616"/>
        <dbReference type="ChEBI" id="CHEBI:33019"/>
        <dbReference type="ChEBI" id="CHEBI:58315"/>
        <dbReference type="ChEBI" id="CHEBI:78442"/>
        <dbReference type="ChEBI" id="CHEBI:78536"/>
        <dbReference type="ChEBI" id="CHEBI:456215"/>
        <dbReference type="EC" id="6.1.1.1"/>
    </reaction>
</comment>
<dbReference type="Pfam" id="PF00579">
    <property type="entry name" value="tRNA-synt_1b"/>
    <property type="match status" value="1"/>
</dbReference>
<dbReference type="PRINTS" id="PR01040">
    <property type="entry name" value="TRNASYNTHTYR"/>
</dbReference>
<keyword evidence="6 11" id="KW-0694">RNA-binding</keyword>